<name>A0A1H3LZF4_9BACI</name>
<accession>A0A1H3LZF4</accession>
<dbReference type="EMBL" id="FNPI01000003">
    <property type="protein sequence ID" value="SDY69703.1"/>
    <property type="molecule type" value="Genomic_DNA"/>
</dbReference>
<evidence type="ECO:0000259" key="1">
    <source>
        <dbReference type="Pfam" id="PF05193"/>
    </source>
</evidence>
<dbReference type="Pfam" id="PF05193">
    <property type="entry name" value="Peptidase_M16_C"/>
    <property type="match status" value="1"/>
</dbReference>
<evidence type="ECO:0000313" key="2">
    <source>
        <dbReference type="EMBL" id="SDY69703.1"/>
    </source>
</evidence>
<proteinExistence type="predicted"/>
<dbReference type="GO" id="GO:0046872">
    <property type="term" value="F:metal ion binding"/>
    <property type="evidence" value="ECO:0007669"/>
    <property type="project" value="InterPro"/>
</dbReference>
<dbReference type="STRING" id="1503961.SAMN05421736_10363"/>
<dbReference type="PANTHER" id="PTHR11851">
    <property type="entry name" value="METALLOPROTEASE"/>
    <property type="match status" value="1"/>
</dbReference>
<dbReference type="Gene3D" id="3.30.830.10">
    <property type="entry name" value="Metalloenzyme, LuxS/M16 peptidase-like"/>
    <property type="match status" value="2"/>
</dbReference>
<dbReference type="InterPro" id="IPR007863">
    <property type="entry name" value="Peptidase_M16_C"/>
</dbReference>
<protein>
    <submittedName>
        <fullName evidence="2">Predicted Zn-dependent peptidase</fullName>
    </submittedName>
</protein>
<keyword evidence="3" id="KW-1185">Reference proteome</keyword>
<dbReference type="AlphaFoldDB" id="A0A1H3LZF4"/>
<dbReference type="SUPFAM" id="SSF63411">
    <property type="entry name" value="LuxS/MPP-like metallohydrolase"/>
    <property type="match status" value="2"/>
</dbReference>
<feature type="domain" description="Peptidase M16 C-terminal" evidence="1">
    <location>
        <begin position="181"/>
        <end position="356"/>
    </location>
</feature>
<evidence type="ECO:0000313" key="3">
    <source>
        <dbReference type="Proteomes" id="UP000198935"/>
    </source>
</evidence>
<sequence>MTKFTIGALNVHVLPSTTYKTNTILLHMRSPLEKNTVTKRAILPYVLQSGTMEHPSRQHIRRELDELYGATLQADVSKKGENHIMSLKMEVANEKFLSDSRPLFARGLQLFSSVLLSPKVNDGAFDKAIVEGEKRTLKQKLASVYDDKMRYANKRLTEEMCKEEPFGLFVYGNQEDIPSLDGASLYSYYKQVLSADQLDLYFVGDVEEAEIKQLVETHFAELSSMPARESVPPAPAAKQPKEPREVMEEQEVQQGKLHIGYRTQTTYSDEDYFPLQLFNGIFGGFSHSKLFINVREKASLAYYAASRVESHKGLLIVMSGIESKKFDDATTIIFQQMDDMKAGKFTDEDLTQTKAVLKNQLLETMDVPRGRIELEYHSRLSDKSRPLEMWTEEIDKVTKEDVVKVAQKMQLDTVYFLKGKEEAAHE</sequence>
<gene>
    <name evidence="2" type="ORF">SAMN05421736_10363</name>
</gene>
<dbReference type="InterPro" id="IPR011249">
    <property type="entry name" value="Metalloenz_LuxS/M16"/>
</dbReference>
<dbReference type="InterPro" id="IPR050361">
    <property type="entry name" value="MPP/UQCRC_Complex"/>
</dbReference>
<dbReference type="Proteomes" id="UP000198935">
    <property type="component" value="Unassembled WGS sequence"/>
</dbReference>
<organism evidence="2 3">
    <name type="scientific">Evansella caseinilytica</name>
    <dbReference type="NCBI Taxonomy" id="1503961"/>
    <lineage>
        <taxon>Bacteria</taxon>
        <taxon>Bacillati</taxon>
        <taxon>Bacillota</taxon>
        <taxon>Bacilli</taxon>
        <taxon>Bacillales</taxon>
        <taxon>Bacillaceae</taxon>
        <taxon>Evansella</taxon>
    </lineage>
</organism>
<reference evidence="3" key="1">
    <citation type="submission" date="2016-10" db="EMBL/GenBank/DDBJ databases">
        <authorList>
            <person name="Varghese N."/>
            <person name="Submissions S."/>
        </authorList>
    </citation>
    <scope>NUCLEOTIDE SEQUENCE [LARGE SCALE GENOMIC DNA]</scope>
    <source>
        <strain evidence="3">SP</strain>
    </source>
</reference>
<dbReference type="NCBIfam" id="NF047422">
    <property type="entry name" value="YfmF_fam"/>
    <property type="match status" value="1"/>
</dbReference>
<dbReference type="PANTHER" id="PTHR11851:SF186">
    <property type="entry name" value="INACTIVE METALLOPROTEASE YMFF-RELATED"/>
    <property type="match status" value="1"/>
</dbReference>